<evidence type="ECO:0000313" key="4">
    <source>
        <dbReference type="Proteomes" id="UP001596516"/>
    </source>
</evidence>
<accession>A0ABW2UNR2</accession>
<evidence type="ECO:0000259" key="2">
    <source>
        <dbReference type="Pfam" id="PF04994"/>
    </source>
</evidence>
<dbReference type="Proteomes" id="UP001596516">
    <property type="component" value="Unassembled WGS sequence"/>
</dbReference>
<organism evidence="3 4">
    <name type="scientific">Plastorhodobacter daqingensis</name>
    <dbReference type="NCBI Taxonomy" id="1387281"/>
    <lineage>
        <taxon>Bacteria</taxon>
        <taxon>Pseudomonadati</taxon>
        <taxon>Pseudomonadota</taxon>
        <taxon>Alphaproteobacteria</taxon>
        <taxon>Rhodobacterales</taxon>
        <taxon>Paracoccaceae</taxon>
        <taxon>Plastorhodobacter</taxon>
    </lineage>
</organism>
<evidence type="ECO:0000313" key="3">
    <source>
        <dbReference type="EMBL" id="MFC7705161.1"/>
    </source>
</evidence>
<gene>
    <name evidence="3" type="ORF">ACFQXB_13230</name>
</gene>
<protein>
    <submittedName>
        <fullName evidence="3">TfoX/Sxy family protein</fullName>
    </submittedName>
</protein>
<evidence type="ECO:0000256" key="1">
    <source>
        <dbReference type="SAM" id="MobiDB-lite"/>
    </source>
</evidence>
<feature type="compositionally biased region" description="Low complexity" evidence="1">
    <location>
        <begin position="1"/>
        <end position="11"/>
    </location>
</feature>
<dbReference type="Gene3D" id="1.10.150.20">
    <property type="entry name" value="5' to 3' exonuclease, C-terminal subdomain"/>
    <property type="match status" value="1"/>
</dbReference>
<keyword evidence="4" id="KW-1185">Reference proteome</keyword>
<dbReference type="InterPro" id="IPR007077">
    <property type="entry name" value="TfoX_C"/>
</dbReference>
<dbReference type="RefSeq" id="WP_377404566.1">
    <property type="nucleotide sequence ID" value="NZ_JBHTFQ010000006.1"/>
</dbReference>
<reference evidence="4" key="1">
    <citation type="journal article" date="2019" name="Int. J. Syst. Evol. Microbiol.">
        <title>The Global Catalogue of Microorganisms (GCM) 10K type strain sequencing project: providing services to taxonomists for standard genome sequencing and annotation.</title>
        <authorList>
            <consortium name="The Broad Institute Genomics Platform"/>
            <consortium name="The Broad Institute Genome Sequencing Center for Infectious Disease"/>
            <person name="Wu L."/>
            <person name="Ma J."/>
        </authorList>
    </citation>
    <scope>NUCLEOTIDE SEQUENCE [LARGE SCALE GENOMIC DNA]</scope>
    <source>
        <strain evidence="4">CGMCC 1.12750</strain>
    </source>
</reference>
<dbReference type="Pfam" id="PF04994">
    <property type="entry name" value="TfoX_C"/>
    <property type="match status" value="1"/>
</dbReference>
<dbReference type="EMBL" id="JBHTFQ010000006">
    <property type="protein sequence ID" value="MFC7705161.1"/>
    <property type="molecule type" value="Genomic_DNA"/>
</dbReference>
<comment type="caution">
    <text evidence="3">The sequence shown here is derived from an EMBL/GenBank/DDBJ whole genome shotgun (WGS) entry which is preliminary data.</text>
</comment>
<feature type="domain" description="TfoX C-terminal" evidence="2">
    <location>
        <begin position="21"/>
        <end position="95"/>
    </location>
</feature>
<sequence>MPAKARATAPAPASPPDEAPVSALRNLGPATEAAFARAGIHSVGVLRALGTDAAYLRLLDAGERPHFISFYVLEMALQGRPWNDCRGPEKEALRSRFDQLCARIGRDPEQQGLRRLAAALDEIGVRERKR</sequence>
<name>A0ABW2UNR2_9RHOB</name>
<feature type="region of interest" description="Disordered" evidence="1">
    <location>
        <begin position="1"/>
        <end position="23"/>
    </location>
</feature>
<proteinExistence type="predicted"/>